<dbReference type="AlphaFoldDB" id="A0A9P0EH23"/>
<feature type="region of interest" description="Disordered" evidence="1">
    <location>
        <begin position="185"/>
        <end position="221"/>
    </location>
</feature>
<proteinExistence type="predicted"/>
<sequence>MQPRRTFRPHRILSEWAEDLSSETDGPGAETVEAAERQLEAASQQRLSCLEAALSTRKDPGFVVFLVEPVKEAYWEGVTCAEPNGNFISWNGEYCMRGCMDVSKRRRLNGRPRCAVECGSRGESLRIRYASNLSSRAAAFYCFIQSPNALVEFIATLRYKYRLSTELCASSSRVRYPRHLVKCLPSPSGPPRRRHNVEGPPPAITSPQDERSSDHAPPPPRFDHEFLLNRGSVDPVPGRLRIYFAHIFVNKFGAVLRGLLKGQDT</sequence>
<name>A0A9P0EH23_NEZVI</name>
<evidence type="ECO:0000313" key="2">
    <source>
        <dbReference type="EMBL" id="CAH1395172.1"/>
    </source>
</evidence>
<evidence type="ECO:0000256" key="1">
    <source>
        <dbReference type="SAM" id="MobiDB-lite"/>
    </source>
</evidence>
<protein>
    <submittedName>
        <fullName evidence="2">Uncharacterized protein</fullName>
    </submittedName>
</protein>
<organism evidence="2 3">
    <name type="scientific">Nezara viridula</name>
    <name type="common">Southern green stink bug</name>
    <name type="synonym">Cimex viridulus</name>
    <dbReference type="NCBI Taxonomy" id="85310"/>
    <lineage>
        <taxon>Eukaryota</taxon>
        <taxon>Metazoa</taxon>
        <taxon>Ecdysozoa</taxon>
        <taxon>Arthropoda</taxon>
        <taxon>Hexapoda</taxon>
        <taxon>Insecta</taxon>
        <taxon>Pterygota</taxon>
        <taxon>Neoptera</taxon>
        <taxon>Paraneoptera</taxon>
        <taxon>Hemiptera</taxon>
        <taxon>Heteroptera</taxon>
        <taxon>Panheteroptera</taxon>
        <taxon>Pentatomomorpha</taxon>
        <taxon>Pentatomoidea</taxon>
        <taxon>Pentatomidae</taxon>
        <taxon>Pentatominae</taxon>
        <taxon>Nezara</taxon>
    </lineage>
</organism>
<accession>A0A9P0EH23</accession>
<reference evidence="2" key="1">
    <citation type="submission" date="2022-01" db="EMBL/GenBank/DDBJ databases">
        <authorList>
            <person name="King R."/>
        </authorList>
    </citation>
    <scope>NUCLEOTIDE SEQUENCE</scope>
</reference>
<evidence type="ECO:0000313" key="3">
    <source>
        <dbReference type="Proteomes" id="UP001152798"/>
    </source>
</evidence>
<keyword evidence="3" id="KW-1185">Reference proteome</keyword>
<dbReference type="EMBL" id="OV725079">
    <property type="protein sequence ID" value="CAH1395172.1"/>
    <property type="molecule type" value="Genomic_DNA"/>
</dbReference>
<dbReference type="Proteomes" id="UP001152798">
    <property type="component" value="Chromosome 3"/>
</dbReference>
<gene>
    <name evidence="2" type="ORF">NEZAVI_LOCUS5494</name>
</gene>